<dbReference type="InParanoid" id="A0A1W4XLI0"/>
<protein>
    <submittedName>
        <fullName evidence="7">Uncharacterized protein LOC108742806 isoform X1</fullName>
    </submittedName>
</protein>
<dbReference type="Proteomes" id="UP000192223">
    <property type="component" value="Unplaced"/>
</dbReference>
<accession>A0A1W4XLI0</accession>
<dbReference type="PROSITE" id="PS51915">
    <property type="entry name" value="ZAD"/>
    <property type="match status" value="1"/>
</dbReference>
<dbReference type="RefSeq" id="XP_018333637.1">
    <property type="nucleotide sequence ID" value="XM_018478135.1"/>
</dbReference>
<organism evidence="6 7">
    <name type="scientific">Agrilus planipennis</name>
    <name type="common">Emerald ash borer</name>
    <name type="synonym">Agrilus marcopoli</name>
    <dbReference type="NCBI Taxonomy" id="224129"/>
    <lineage>
        <taxon>Eukaryota</taxon>
        <taxon>Metazoa</taxon>
        <taxon>Ecdysozoa</taxon>
        <taxon>Arthropoda</taxon>
        <taxon>Hexapoda</taxon>
        <taxon>Insecta</taxon>
        <taxon>Pterygota</taxon>
        <taxon>Neoptera</taxon>
        <taxon>Endopterygota</taxon>
        <taxon>Coleoptera</taxon>
        <taxon>Polyphaga</taxon>
        <taxon>Elateriformia</taxon>
        <taxon>Buprestoidea</taxon>
        <taxon>Buprestidae</taxon>
        <taxon>Agrilinae</taxon>
        <taxon>Agrilus</taxon>
    </lineage>
</organism>
<feature type="domain" description="ZAD" evidence="5">
    <location>
        <begin position="2"/>
        <end position="77"/>
    </location>
</feature>
<evidence type="ECO:0000313" key="7">
    <source>
        <dbReference type="RefSeq" id="XP_018333637.1"/>
    </source>
</evidence>
<proteinExistence type="predicted"/>
<feature type="region of interest" description="Disordered" evidence="3">
    <location>
        <begin position="79"/>
        <end position="113"/>
    </location>
</feature>
<sequence length="986" mass="110308">MNECRLCSSTVDLINIFDSNLKNSRELRCFIILATGIEIRETDVVSKLVCRRCCILAIKIYKYRTKAVANDKVLKEQCGQHYSPPPSPPLSPFDTCKNKSSGDSSEIGNTNHHNVSFTQNTKFGLIKKHPSVEELMSVYPNIILPSRIFQSHINPVITIDKNEVTEWFQKHRNLQYDLPLVAINECYSKFKNITIRKVISKTENFEIANEDDASKNQLNNVPCKNAENVNKEDAKSKSFSSCNIVTECRVVSNNVARKRTSGIRTYKRKMERKKNPYETNDSDAEIMPTAKRKTPIMTNEVQKEIFTSSLGLTPSDKRLITEEIDADVIYKTSPSKSVMFETLKEVNLFVCNICNRVCDTRKELTEHQRIHLHCKFCKTKVKSIDALLEHNNETCFVNLTKNLPNVVLLRADKDPKMINKYRKAFETLKDEQEESDEYENSEIIPLIEEVNVPVGGGEFLDELQTNAQILPSYTNEILMPEPDDRVDLKNPMLRSVLANNLSNEKHSEDSKLEQYIERSIGRATQKSKRKVCSTSTISCSNENVVCISDESGDETTTNNSTKIAGSKINDLIEDVTVVPPVESVSIIRPEIKIAQNTIVCPQATQAMNSKSLASLEESLIQDLFKKYSISKSTNRTTQVFLPSDSSIKVLGNKLMSVENMFLELNMHKVPVELNFSDVIKIDFKRAIEKAPYKSDFSWNKCSINELMPHHLSTAALKRQPVHEVIHIEDDGFISPAAATVTTASPSDWSVISENNIPKNILVSNPDVRTDTIPTTFIQPTVLLNGSSFLPNNNNKNSSNNQTITIPLIPKISSSSNNQSKLINQCSNTVQVVVPTSNPHIQAVSVPHNHVQVSTTSSNTILLNHINAISRPSSGQKLLLPRPFFTSSNVIQQTSLSPNITCSETHKPSVGAITSSNCGKIILITHNQNKTVDQNDTNVDRKVESLPAVETTNCTSSTTTEKIAVQGSSGPSLLRVRNLWELTGHKS</sequence>
<feature type="binding site" evidence="2">
    <location>
        <position position="7"/>
    </location>
    <ligand>
        <name>Zn(2+)</name>
        <dbReference type="ChEBI" id="CHEBI:29105"/>
    </ligand>
</feature>
<keyword evidence="1" id="KW-0863">Zinc-finger</keyword>
<dbReference type="PROSITE" id="PS00028">
    <property type="entry name" value="ZINC_FINGER_C2H2_1"/>
    <property type="match status" value="1"/>
</dbReference>
<gene>
    <name evidence="7" type="primary">LOC108742806</name>
</gene>
<reference evidence="7" key="1">
    <citation type="submission" date="2025-08" db="UniProtKB">
        <authorList>
            <consortium name="RefSeq"/>
        </authorList>
    </citation>
    <scope>IDENTIFICATION</scope>
    <source>
        <tissue evidence="7">Entire body</tissue>
    </source>
</reference>
<dbReference type="OrthoDB" id="6784650at2759"/>
<feature type="compositionally biased region" description="Polar residues" evidence="3">
    <location>
        <begin position="98"/>
        <end position="113"/>
    </location>
</feature>
<dbReference type="PROSITE" id="PS50157">
    <property type="entry name" value="ZINC_FINGER_C2H2_2"/>
    <property type="match status" value="1"/>
</dbReference>
<evidence type="ECO:0000256" key="3">
    <source>
        <dbReference type="SAM" id="MobiDB-lite"/>
    </source>
</evidence>
<evidence type="ECO:0000256" key="2">
    <source>
        <dbReference type="PROSITE-ProRule" id="PRU01263"/>
    </source>
</evidence>
<dbReference type="SMART" id="SM00868">
    <property type="entry name" value="zf-AD"/>
    <property type="match status" value="1"/>
</dbReference>
<feature type="binding site" evidence="2">
    <location>
        <position position="53"/>
    </location>
    <ligand>
        <name>Zn(2+)</name>
        <dbReference type="ChEBI" id="CHEBI:29105"/>
    </ligand>
</feature>
<keyword evidence="6" id="KW-1185">Reference proteome</keyword>
<keyword evidence="2" id="KW-0479">Metal-binding</keyword>
<evidence type="ECO:0000259" key="5">
    <source>
        <dbReference type="PROSITE" id="PS51915"/>
    </source>
</evidence>
<evidence type="ECO:0000256" key="1">
    <source>
        <dbReference type="PROSITE-ProRule" id="PRU00042"/>
    </source>
</evidence>
<evidence type="ECO:0000313" key="6">
    <source>
        <dbReference type="Proteomes" id="UP000192223"/>
    </source>
</evidence>
<dbReference type="KEGG" id="apln:108742806"/>
<dbReference type="GO" id="GO:0008270">
    <property type="term" value="F:zinc ion binding"/>
    <property type="evidence" value="ECO:0007669"/>
    <property type="project" value="UniProtKB-UniRule"/>
</dbReference>
<dbReference type="SMART" id="SM00355">
    <property type="entry name" value="ZnF_C2H2"/>
    <property type="match status" value="2"/>
</dbReference>
<name>A0A1W4XLI0_AGRPL</name>
<evidence type="ECO:0000259" key="4">
    <source>
        <dbReference type="PROSITE" id="PS50157"/>
    </source>
</evidence>
<dbReference type="InterPro" id="IPR013087">
    <property type="entry name" value="Znf_C2H2_type"/>
</dbReference>
<feature type="binding site" evidence="2">
    <location>
        <position position="4"/>
    </location>
    <ligand>
        <name>Zn(2+)</name>
        <dbReference type="ChEBI" id="CHEBI:29105"/>
    </ligand>
</feature>
<dbReference type="Pfam" id="PF07776">
    <property type="entry name" value="zf-AD"/>
    <property type="match status" value="1"/>
</dbReference>
<dbReference type="SUPFAM" id="SSF57716">
    <property type="entry name" value="Glucocorticoid receptor-like (DNA-binding domain)"/>
    <property type="match status" value="1"/>
</dbReference>
<feature type="binding site" evidence="2">
    <location>
        <position position="50"/>
    </location>
    <ligand>
        <name>Zn(2+)</name>
        <dbReference type="ChEBI" id="CHEBI:29105"/>
    </ligand>
</feature>
<dbReference type="InterPro" id="IPR012934">
    <property type="entry name" value="Znf_AD"/>
</dbReference>
<keyword evidence="2" id="KW-0862">Zinc</keyword>
<dbReference type="GO" id="GO:0005634">
    <property type="term" value="C:nucleus"/>
    <property type="evidence" value="ECO:0007669"/>
    <property type="project" value="InterPro"/>
</dbReference>
<dbReference type="AlphaFoldDB" id="A0A1W4XLI0"/>
<feature type="domain" description="C2H2-type" evidence="4">
    <location>
        <begin position="349"/>
        <end position="376"/>
    </location>
</feature>
<dbReference type="GeneID" id="108742806"/>